<evidence type="ECO:0000313" key="5">
    <source>
        <dbReference type="EMBL" id="TFD88577.1"/>
    </source>
</evidence>
<keyword evidence="1" id="KW-0547">Nucleotide-binding</keyword>
<accession>A0A4V3IX30</accession>
<proteinExistence type="predicted"/>
<reference evidence="5 6" key="1">
    <citation type="submission" date="2019-03" db="EMBL/GenBank/DDBJ databases">
        <title>Genomics of glacier-inhabiting Cryobacterium strains.</title>
        <authorList>
            <person name="Liu Q."/>
            <person name="Xin Y.-H."/>
        </authorList>
    </citation>
    <scope>NUCLEOTIDE SEQUENCE [LARGE SCALE GENOMIC DNA]</scope>
    <source>
        <strain evidence="5 6">Sr59</strain>
    </source>
</reference>
<feature type="domain" description="Helicase C-terminal" evidence="4">
    <location>
        <begin position="1006"/>
        <end position="1168"/>
    </location>
</feature>
<dbReference type="Proteomes" id="UP000298468">
    <property type="component" value="Unassembled WGS sequence"/>
</dbReference>
<dbReference type="SMART" id="SM00487">
    <property type="entry name" value="DEXDc"/>
    <property type="match status" value="1"/>
</dbReference>
<dbReference type="GO" id="GO:0036297">
    <property type="term" value="P:interstrand cross-link repair"/>
    <property type="evidence" value="ECO:0007669"/>
    <property type="project" value="TreeGrafter"/>
</dbReference>
<dbReference type="InterPro" id="IPR011545">
    <property type="entry name" value="DEAD/DEAH_box_helicase_dom"/>
</dbReference>
<dbReference type="PANTHER" id="PTHR47957">
    <property type="entry name" value="ATP-DEPENDENT HELICASE HRQ1"/>
    <property type="match status" value="1"/>
</dbReference>
<dbReference type="InterPro" id="IPR001650">
    <property type="entry name" value="Helicase_C-like"/>
</dbReference>
<gene>
    <name evidence="5" type="ORF">E3T61_12160</name>
</gene>
<keyword evidence="6" id="KW-1185">Reference proteome</keyword>
<organism evidence="5 6">
    <name type="scientific">Cryobacterium lactosi</name>
    <dbReference type="NCBI Taxonomy" id="1259202"/>
    <lineage>
        <taxon>Bacteria</taxon>
        <taxon>Bacillati</taxon>
        <taxon>Actinomycetota</taxon>
        <taxon>Actinomycetes</taxon>
        <taxon>Micrococcales</taxon>
        <taxon>Microbacteriaceae</taxon>
        <taxon>Cryobacterium</taxon>
    </lineage>
</organism>
<name>A0A4V3IX30_9MICO</name>
<dbReference type="InterPro" id="IPR027417">
    <property type="entry name" value="P-loop_NTPase"/>
</dbReference>
<protein>
    <submittedName>
        <fullName evidence="5">DEAD/DEAH box helicase</fullName>
    </submittedName>
</protein>
<dbReference type="EMBL" id="SOHM01000029">
    <property type="protein sequence ID" value="TFD88577.1"/>
    <property type="molecule type" value="Genomic_DNA"/>
</dbReference>
<dbReference type="GO" id="GO:0003676">
    <property type="term" value="F:nucleic acid binding"/>
    <property type="evidence" value="ECO:0007669"/>
    <property type="project" value="InterPro"/>
</dbReference>
<dbReference type="Gene3D" id="3.40.50.300">
    <property type="entry name" value="P-loop containing nucleotide triphosphate hydrolases"/>
    <property type="match status" value="2"/>
</dbReference>
<dbReference type="GO" id="GO:0006289">
    <property type="term" value="P:nucleotide-excision repair"/>
    <property type="evidence" value="ECO:0007669"/>
    <property type="project" value="TreeGrafter"/>
</dbReference>
<evidence type="ECO:0000313" key="6">
    <source>
        <dbReference type="Proteomes" id="UP000298468"/>
    </source>
</evidence>
<dbReference type="InterPro" id="IPR018973">
    <property type="entry name" value="MZB"/>
</dbReference>
<keyword evidence="2" id="KW-0067">ATP-binding</keyword>
<comment type="caution">
    <text evidence="5">The sequence shown here is derived from an EMBL/GenBank/DDBJ whole genome shotgun (WGS) entry which is preliminary data.</text>
</comment>
<dbReference type="PROSITE" id="PS51194">
    <property type="entry name" value="HELICASE_CTER"/>
    <property type="match status" value="1"/>
</dbReference>
<dbReference type="Pfam" id="PF09369">
    <property type="entry name" value="MZB"/>
    <property type="match status" value="1"/>
</dbReference>
<keyword evidence="5" id="KW-0378">Hydrolase</keyword>
<evidence type="ECO:0000259" key="3">
    <source>
        <dbReference type="PROSITE" id="PS51192"/>
    </source>
</evidence>
<dbReference type="PANTHER" id="PTHR47957:SF3">
    <property type="entry name" value="ATP-DEPENDENT HELICASE HRQ1"/>
    <property type="match status" value="1"/>
</dbReference>
<evidence type="ECO:0000259" key="4">
    <source>
        <dbReference type="PROSITE" id="PS51194"/>
    </source>
</evidence>
<dbReference type="OrthoDB" id="3197455at2"/>
<dbReference type="SUPFAM" id="SSF52540">
    <property type="entry name" value="P-loop containing nucleoside triphosphate hydrolases"/>
    <property type="match status" value="2"/>
</dbReference>
<evidence type="ECO:0000256" key="2">
    <source>
        <dbReference type="ARBA" id="ARBA00022840"/>
    </source>
</evidence>
<dbReference type="SMART" id="SM00490">
    <property type="entry name" value="HELICc"/>
    <property type="match status" value="1"/>
</dbReference>
<evidence type="ECO:0000256" key="1">
    <source>
        <dbReference type="ARBA" id="ARBA00022741"/>
    </source>
</evidence>
<keyword evidence="5" id="KW-0347">Helicase</keyword>
<dbReference type="Pfam" id="PF00270">
    <property type="entry name" value="DEAD"/>
    <property type="match status" value="1"/>
</dbReference>
<dbReference type="GO" id="GO:0043138">
    <property type="term" value="F:3'-5' DNA helicase activity"/>
    <property type="evidence" value="ECO:0007669"/>
    <property type="project" value="TreeGrafter"/>
</dbReference>
<dbReference type="InterPro" id="IPR014001">
    <property type="entry name" value="Helicase_ATP-bd"/>
</dbReference>
<dbReference type="RefSeq" id="WP_134641122.1">
    <property type="nucleotide sequence ID" value="NZ_SOHM01000029.1"/>
</dbReference>
<dbReference type="Pfam" id="PF00271">
    <property type="entry name" value="Helicase_C"/>
    <property type="match status" value="1"/>
</dbReference>
<dbReference type="PROSITE" id="PS51192">
    <property type="entry name" value="HELICASE_ATP_BIND_1"/>
    <property type="match status" value="1"/>
</dbReference>
<feature type="domain" description="Helicase ATP-binding" evidence="3">
    <location>
        <begin position="95"/>
        <end position="312"/>
    </location>
</feature>
<dbReference type="GO" id="GO:0005524">
    <property type="term" value="F:ATP binding"/>
    <property type="evidence" value="ECO:0007669"/>
    <property type="project" value="UniProtKB-KW"/>
</dbReference>
<sequence>MSELLPTLQAEDVRDGLVDYLSTTFALADEDARVALDRFLRHPERGIFKGPYVRLRLPFKPAEGGWRSTLDWYEGFPPYGHQAAAFARLSSADLSAEKPRPLPTLVTTGTGSGKTEAFLHPILDHVLRAKREGVEGIKALILYPMNALANDQARRLTELITTSPALGGVRAALYTGQSGPTRSTVTADGLITDRAAMHAEAPDILLTNYKMLDQLLLRPADQALWKQSASSLRYLVLDEFHTYDGAQGTDVAMLLRRLGLALKRNWPDAHPDIDDAARARPLGLITPIATSATLGDKGDPTLMVDFANTVFGDDFDDESIITETRLSLEDWSAGAQESLADRGLQHRPVDAALVTELIDAVAALGEQHRDAETLAATVFATLYSEGSKPNAAEAFADATPELMLAAAQGHPFILDLCEAASDAVSIDTLAVALFPAGLRTTESIEQRDAARESFLVAVIAALSHVRAVAGRSAASVDLHLWVRALTRLDRYAGPTVGYDWSDDGGIEERENDDPFSVEGRAKFPAIYCRHCGRSGWGVQLGPVGFDLDHSDIDIRRNHANSSARFRALIYAPREADQQEQAAADDESKTEGLFWFDVQQRHLSLEPPHDEEAVQAVTDVLPVLTLMGDDADEASHNDVCPNCQKADGIRFLGSAISTLLSVSINTIFGDRHLDATEKKALVFTDSVQDAAHRAGFVQSRSHVFSLRNAIRDAIGEGVSTLDDVAEELLRRAGDDNFLRYRLLAPDVVDRDSFSSFWIEDSARNVPARTMRLVRKRLKFDLAMEFGLQSRVGRTLELTGSVAAEVDAGPETRLEAIGRATVRDFETAGFVDEDSDGEVATVDVVRWVRGVLERMRERGSIEHEWFRKYIENNGERWHVWGGRPRGEGMPAFPKDREAPAYPRVGSAAALKGARDSNLDQATSSQGWYAVWARKVLGVTASDGAKLTKLLFVELEKSGIILSAPIGASGAIAYQLSPSRILVAPIALVELEAARNLLECDTCQTPVPGTATVVDQLGGGPCMVARCRGTLRPVAGKANYYRGQYNDGEIRRVVAREHTSMLKDEVRLEYEDGFKAAIERPDAPNVLVATPTLEMGIDIGDLSTVFLAGLPRSVASYLQRVGRAGRLTGNALTMAFVVGRGEQLPKLGDPLSVINGEVRPPATYLNAEEILRRQYIASIVDRLAAEGLIPGVAHARDVLAKTEGTAFLATVIDDAEANAIDRLEAFLATFDHLSEWAVETLRSWSMPGVEPRTSGIASTLIASSARWNGEIENLRLRKKAIVESLPELEAAAGHPAASEDDKVAFRAAKASLGMVIRQSSDLYDEHWVGALERFGVLPNYTLLDDSVRLDVALSWIDPDSQEFQHDAITYERGAGIAINELAPGATFYAQGVEIFIDAVDLGSEGSRVQTWVFCPDCGYARDVMVPMDGDAAKGAASCPRCGSKGIADANQKFDVAELEQVSAEVRRDESTISDRRDERQRERFTVQIAADIDPANVARQWFVEGTNFGVKYLRELTIRWVNLGKVAGAGVPRMVAGEEHSPPLFRVCGACGKLDQKGDVNTAREHRPWCRYRKSKDEHARQLALSRTLTTQGVVLRLPSAVTVGDGLGLPSLSAAVQLGLREVIGGDPDHLRLVTIVEPVLGDEVNNIALLIHDAVPGGTGYLADLADQGNVRDILERAWRIVADCPCQHEGRNACHRCLLPFAPGGDLGRVSRASAERHLRTILGVDEHGDAAPWIVTQIDPGSQDPESILEQWFRKVFMDRARALGATIKEIPGAWGNTIRLTLPGSKHQWALTPQPLIGKTRPDFVLEAVGGGATPLAIYTDGRAFHATTAHNRIADDASKRRYLRAQGYGVMAITWDDIKRADQGTAEPAASWFDRDLAASMVNQFGLSPSALDHVTANPITQLMDWLQDPAAAQDRWRRVAHALPMLTLPGSFVEAVVSAEALVGRAADVLNGAVPASSNLPYAWQLVRESVVMASRYSGSGDATEVVVMLDDRPSALAHTNYADAWRLWLRLSNLLGAADVTRLGEIMAMSEVHDYAPQFGAVDIVVNAALSAEWAAALEFADGDERDLLSQLAVWPDMGVPTIGIEVADGIPVGIAWEIEQVAVALGLEDGDRAELEAAGWVIVEPNIEAVVAALGTGK</sequence>